<evidence type="ECO:0000256" key="2">
    <source>
        <dbReference type="SAM" id="Phobius"/>
    </source>
</evidence>
<keyword evidence="2" id="KW-0472">Membrane</keyword>
<organism evidence="3 4">
    <name type="scientific">Streptomyces justiciae</name>
    <dbReference type="NCBI Taxonomy" id="2780140"/>
    <lineage>
        <taxon>Bacteria</taxon>
        <taxon>Bacillati</taxon>
        <taxon>Actinomycetota</taxon>
        <taxon>Actinomycetes</taxon>
        <taxon>Kitasatosporales</taxon>
        <taxon>Streptomycetaceae</taxon>
        <taxon>Streptomyces</taxon>
    </lineage>
</organism>
<evidence type="ECO:0000313" key="3">
    <source>
        <dbReference type="EMBL" id="MDT7847367.1"/>
    </source>
</evidence>
<feature type="compositionally biased region" description="Polar residues" evidence="1">
    <location>
        <begin position="194"/>
        <end position="210"/>
    </location>
</feature>
<proteinExistence type="predicted"/>
<name>A0ABU3M766_9ACTN</name>
<gene>
    <name evidence="3" type="ORF">RQC66_42285</name>
</gene>
<comment type="caution">
    <text evidence="3">The sequence shown here is derived from an EMBL/GenBank/DDBJ whole genome shotgun (WGS) entry which is preliminary data.</text>
</comment>
<keyword evidence="2" id="KW-1133">Transmembrane helix</keyword>
<reference evidence="4" key="1">
    <citation type="submission" date="2023-07" db="EMBL/GenBank/DDBJ databases">
        <title>Draft genome sequence of the endophytic actinobacterium Streptomyces justiciae WPN32, a potential antibiotic producer.</title>
        <authorList>
            <person name="Yasawong M."/>
            <person name="Pana W."/>
            <person name="Ganta P."/>
            <person name="Santapan N."/>
            <person name="Songngamsuk T."/>
            <person name="Phatcharaharikarn M."/>
            <person name="Kerdtoob S."/>
            <person name="Nantapong N."/>
        </authorList>
    </citation>
    <scope>NUCLEOTIDE SEQUENCE [LARGE SCALE GENOMIC DNA]</scope>
    <source>
        <strain evidence="4">WPN32</strain>
    </source>
</reference>
<feature type="region of interest" description="Disordered" evidence="1">
    <location>
        <begin position="192"/>
        <end position="212"/>
    </location>
</feature>
<keyword evidence="4" id="KW-1185">Reference proteome</keyword>
<accession>A0ABU3M766</accession>
<evidence type="ECO:0000256" key="1">
    <source>
        <dbReference type="SAM" id="MobiDB-lite"/>
    </source>
</evidence>
<keyword evidence="2" id="KW-0812">Transmembrane</keyword>
<protein>
    <submittedName>
        <fullName evidence="3">Uncharacterized protein</fullName>
    </submittedName>
</protein>
<dbReference type="EMBL" id="JAVTLL010000048">
    <property type="protein sequence ID" value="MDT7847367.1"/>
    <property type="molecule type" value="Genomic_DNA"/>
</dbReference>
<evidence type="ECO:0000313" key="4">
    <source>
        <dbReference type="Proteomes" id="UP001257948"/>
    </source>
</evidence>
<dbReference type="RefSeq" id="WP_314207564.1">
    <property type="nucleotide sequence ID" value="NZ_JAVTLL010000048.1"/>
</dbReference>
<sequence length="315" mass="34431">MDPDLISAISGAVGVAAATPVALLVARAQIRAMGHQAITAHQAVIDGAQIQTSAADDAQGREARRAAYIPFTAAAHELYELLRTHARRRDAGDLPQLYKEAAAVASRAAALVDLEGPDFLADLAHDVLRKCGKCMGVWKKANELIQAEDELSDLLTSHCQMDQYFVSRYVWDLRQEARKVPAPLREAAFKQVVRPNSRQSATTPQSQNPQAEAEINGHVETLRRVRQPLYEAIAQLPAPAEPPVQQAGKGLQSARYNAGLLTRYAITNAEEMTPLNRVNEPLKDLREAVSEFVKQARACLHEGGARRDGQTDPRP</sequence>
<dbReference type="Proteomes" id="UP001257948">
    <property type="component" value="Unassembled WGS sequence"/>
</dbReference>
<feature type="transmembrane region" description="Helical" evidence="2">
    <location>
        <begin position="6"/>
        <end position="26"/>
    </location>
</feature>